<keyword evidence="1" id="KW-0812">Transmembrane</keyword>
<dbReference type="Proteomes" id="UP001168821">
    <property type="component" value="Unassembled WGS sequence"/>
</dbReference>
<proteinExistence type="predicted"/>
<organism evidence="2 3">
    <name type="scientific">Zophobas morio</name>
    <dbReference type="NCBI Taxonomy" id="2755281"/>
    <lineage>
        <taxon>Eukaryota</taxon>
        <taxon>Metazoa</taxon>
        <taxon>Ecdysozoa</taxon>
        <taxon>Arthropoda</taxon>
        <taxon>Hexapoda</taxon>
        <taxon>Insecta</taxon>
        <taxon>Pterygota</taxon>
        <taxon>Neoptera</taxon>
        <taxon>Endopterygota</taxon>
        <taxon>Coleoptera</taxon>
        <taxon>Polyphaga</taxon>
        <taxon>Cucujiformia</taxon>
        <taxon>Tenebrionidae</taxon>
        <taxon>Zophobas</taxon>
    </lineage>
</organism>
<evidence type="ECO:0000313" key="2">
    <source>
        <dbReference type="EMBL" id="KAJ3659058.1"/>
    </source>
</evidence>
<gene>
    <name evidence="2" type="ORF">Zmor_010767</name>
</gene>
<dbReference type="AlphaFoldDB" id="A0AA38IP95"/>
<accession>A0AA38IP95</accession>
<feature type="transmembrane region" description="Helical" evidence="1">
    <location>
        <begin position="37"/>
        <end position="58"/>
    </location>
</feature>
<dbReference type="EMBL" id="JALNTZ010000003">
    <property type="protein sequence ID" value="KAJ3659058.1"/>
    <property type="molecule type" value="Genomic_DNA"/>
</dbReference>
<keyword evidence="1" id="KW-0472">Membrane</keyword>
<keyword evidence="1" id="KW-1133">Transmembrane helix</keyword>
<evidence type="ECO:0000256" key="1">
    <source>
        <dbReference type="SAM" id="Phobius"/>
    </source>
</evidence>
<protein>
    <submittedName>
        <fullName evidence="2">Uncharacterized protein</fullName>
    </submittedName>
</protein>
<keyword evidence="3" id="KW-1185">Reference proteome</keyword>
<sequence length="101" mass="11405">MIRQATSALRQIRYSINSGIVGVVRNGINTNPSLRGFMYILFNSLFLSLFLYSAAIHANVPTGFADLDTDTEFVARTRHPIPARVVYVLYITTRNELKLQN</sequence>
<name>A0AA38IP95_9CUCU</name>
<evidence type="ECO:0000313" key="3">
    <source>
        <dbReference type="Proteomes" id="UP001168821"/>
    </source>
</evidence>
<comment type="caution">
    <text evidence="2">The sequence shown here is derived from an EMBL/GenBank/DDBJ whole genome shotgun (WGS) entry which is preliminary data.</text>
</comment>
<reference evidence="2" key="1">
    <citation type="journal article" date="2023" name="G3 (Bethesda)">
        <title>Whole genome assemblies of Zophobas morio and Tenebrio molitor.</title>
        <authorList>
            <person name="Kaur S."/>
            <person name="Stinson S.A."/>
            <person name="diCenzo G.C."/>
        </authorList>
    </citation>
    <scope>NUCLEOTIDE SEQUENCE</scope>
    <source>
        <strain evidence="2">QUZm001</strain>
    </source>
</reference>